<protein>
    <submittedName>
        <fullName evidence="2">CarD family transcriptional regulator</fullName>
    </submittedName>
</protein>
<dbReference type="Pfam" id="PF00027">
    <property type="entry name" value="cNMP_binding"/>
    <property type="match status" value="1"/>
</dbReference>
<keyword evidence="3" id="KW-1185">Reference proteome</keyword>
<dbReference type="RefSeq" id="WP_108632936.1">
    <property type="nucleotide sequence ID" value="NZ_QCXX01000001.1"/>
</dbReference>
<dbReference type="InterPro" id="IPR018490">
    <property type="entry name" value="cNMP-bd_dom_sf"/>
</dbReference>
<feature type="domain" description="Cyclic nucleotide-binding" evidence="1">
    <location>
        <begin position="30"/>
        <end position="114"/>
    </location>
</feature>
<dbReference type="InterPro" id="IPR000595">
    <property type="entry name" value="cNMP-bd_dom"/>
</dbReference>
<dbReference type="CDD" id="cd00038">
    <property type="entry name" value="CAP_ED"/>
    <property type="match status" value="1"/>
</dbReference>
<dbReference type="InterPro" id="IPR014710">
    <property type="entry name" value="RmlC-like_jellyroll"/>
</dbReference>
<gene>
    <name evidence="2" type="ORF">DCO56_04110</name>
</gene>
<accession>A0A363P150</accession>
<dbReference type="OrthoDB" id="663011at2"/>
<dbReference type="AlphaFoldDB" id="A0A363P150"/>
<dbReference type="SUPFAM" id="SSF51206">
    <property type="entry name" value="cAMP-binding domain-like"/>
    <property type="match status" value="1"/>
</dbReference>
<name>A0A363P150_9SPHI</name>
<dbReference type="Gene3D" id="2.60.120.10">
    <property type="entry name" value="Jelly Rolls"/>
    <property type="match status" value="1"/>
</dbReference>
<organism evidence="2 3">
    <name type="scientific">Sphingobacterium athyrii</name>
    <dbReference type="NCBI Taxonomy" id="2152717"/>
    <lineage>
        <taxon>Bacteria</taxon>
        <taxon>Pseudomonadati</taxon>
        <taxon>Bacteroidota</taxon>
        <taxon>Sphingobacteriia</taxon>
        <taxon>Sphingobacteriales</taxon>
        <taxon>Sphingobacteriaceae</taxon>
        <taxon>Sphingobacterium</taxon>
    </lineage>
</organism>
<evidence type="ECO:0000313" key="3">
    <source>
        <dbReference type="Proteomes" id="UP000250831"/>
    </source>
</evidence>
<dbReference type="EMBL" id="QCXX01000001">
    <property type="protein sequence ID" value="PUV26648.1"/>
    <property type="molecule type" value="Genomic_DNA"/>
</dbReference>
<evidence type="ECO:0000313" key="2">
    <source>
        <dbReference type="EMBL" id="PUV26648.1"/>
    </source>
</evidence>
<evidence type="ECO:0000259" key="1">
    <source>
        <dbReference type="Pfam" id="PF00027"/>
    </source>
</evidence>
<dbReference type="Proteomes" id="UP000250831">
    <property type="component" value="Unassembled WGS sequence"/>
</dbReference>
<proteinExistence type="predicted"/>
<sequence>MDKIKAYFDSLITMETEDWDIFSSMLTKAVFPKRSLILEIGKTERYLSFIERGIIRFNIPKLDYDFTFGFAFENSFVSAYDSFLTQAPSSYNLEAITDCVLWRISYADLNTVYKTTQVGNFIGRKAIEDIFLKKMKREFTLLEDSAKTRYLNLMREQPELIKNIPLKYLASYIGIRPQSLSRIRKEIS</sequence>
<reference evidence="2 3" key="1">
    <citation type="submission" date="2018-04" db="EMBL/GenBank/DDBJ databases">
        <title>Sphingobacterium sp. M46 Genome.</title>
        <authorList>
            <person name="Cheng J."/>
            <person name="Li Y."/>
        </authorList>
    </citation>
    <scope>NUCLEOTIDE SEQUENCE [LARGE SCALE GENOMIC DNA]</scope>
    <source>
        <strain evidence="2 3">M46</strain>
    </source>
</reference>
<comment type="caution">
    <text evidence="2">The sequence shown here is derived from an EMBL/GenBank/DDBJ whole genome shotgun (WGS) entry which is preliminary data.</text>
</comment>